<evidence type="ECO:0000259" key="7">
    <source>
        <dbReference type="PROSITE" id="PS50011"/>
    </source>
</evidence>
<dbReference type="SMART" id="SM00220">
    <property type="entry name" value="S_TKc"/>
    <property type="match status" value="1"/>
</dbReference>
<evidence type="ECO:0000313" key="8">
    <source>
        <dbReference type="EMBL" id="CCC94096.1"/>
    </source>
</evidence>
<dbReference type="PROSITE" id="PS50011">
    <property type="entry name" value="PROTEIN_KINASE_DOM"/>
    <property type="match status" value="1"/>
</dbReference>
<dbReference type="AlphaFoldDB" id="G0UXH9"/>
<reference evidence="8" key="1">
    <citation type="journal article" date="2012" name="Proc. Natl. Acad. Sci. U.S.A.">
        <title>Antigenic diversity is generated by distinct evolutionary mechanisms in African trypanosome species.</title>
        <authorList>
            <person name="Jackson A.P."/>
            <person name="Berry A."/>
            <person name="Aslett M."/>
            <person name="Allison H.C."/>
            <person name="Burton P."/>
            <person name="Vavrova-Anderson J."/>
            <person name="Brown R."/>
            <person name="Browne H."/>
            <person name="Corton N."/>
            <person name="Hauser H."/>
            <person name="Gamble J."/>
            <person name="Gilderthorp R."/>
            <person name="Marcello L."/>
            <person name="McQuillan J."/>
            <person name="Otto T.D."/>
            <person name="Quail M.A."/>
            <person name="Sanders M.J."/>
            <person name="van Tonder A."/>
            <person name="Ginger M.L."/>
            <person name="Field M.C."/>
            <person name="Barry J.D."/>
            <person name="Hertz-Fowler C."/>
            <person name="Berriman M."/>
        </authorList>
    </citation>
    <scope>NUCLEOTIDE SEQUENCE</scope>
    <source>
        <strain evidence="8">IL3000</strain>
    </source>
</reference>
<accession>G0UXH9</accession>
<dbReference type="InterPro" id="IPR011009">
    <property type="entry name" value="Kinase-like_dom_sf"/>
</dbReference>
<dbReference type="Gene3D" id="1.10.510.10">
    <property type="entry name" value="Transferase(Phosphotransferase) domain 1"/>
    <property type="match status" value="1"/>
</dbReference>
<dbReference type="InterPro" id="IPR050494">
    <property type="entry name" value="Ser_Thr_dual-spec_kinase"/>
</dbReference>
<dbReference type="PROSITE" id="PS00107">
    <property type="entry name" value="PROTEIN_KINASE_ATP"/>
    <property type="match status" value="1"/>
</dbReference>
<dbReference type="VEuPathDB" id="TriTrypDB:TcIL3000_10_8720"/>
<evidence type="ECO:0000256" key="4">
    <source>
        <dbReference type="ARBA" id="ARBA00022777"/>
    </source>
</evidence>
<proteinExistence type="predicted"/>
<dbReference type="GO" id="GO:0004713">
    <property type="term" value="F:protein tyrosine kinase activity"/>
    <property type="evidence" value="ECO:0007669"/>
    <property type="project" value="TreeGrafter"/>
</dbReference>
<feature type="binding site" evidence="6">
    <location>
        <position position="103"/>
    </location>
    <ligand>
        <name>ATP</name>
        <dbReference type="ChEBI" id="CHEBI:30616"/>
    </ligand>
</feature>
<evidence type="ECO:0000256" key="2">
    <source>
        <dbReference type="ARBA" id="ARBA00022679"/>
    </source>
</evidence>
<evidence type="ECO:0000256" key="5">
    <source>
        <dbReference type="ARBA" id="ARBA00022840"/>
    </source>
</evidence>
<sequence>MCHLPLTPSCHDCLLFNPLVGEANPTYGKPTVSRRPLVASKYTRSLCAWVRTRLTSVSNNKLTSDFSPMLHDRYGILKVLGKGTYGQVFLCHDTKTGSEVAIKVARRDPAYRRAAMNEIEALRALLYKDEILHMICYFEHRGCVCIVSEVLQMSLFDVLQMRKFHPLSFCDIRVIARRVLQGIAALHDIGYMHCDIKPENIMLRSSSKSVNEELDYGGTCLIDFGAVRHFHDNKYYDIQSLWYRAPEVFLHIPYTHQIDSWSVGCLLYELYTGEPLFYKSNPQELLDAISQTVGLPPDERIVPRLGHSTAHFMRQEERVDAEANLRRLIANSRGESEHCYTSYQTRVERSIIMDLILKLLEPDDRKRLSCADALNHALFTFQHWRQDSVLFIEPEGCRSEVCNVPCTALPDCCTSTCNIEPSGKSTVRWGKRDREPVAQRPQIAGGPSLHQHAPFPSCNGNGVHFTGIVSGSQGVVLAPSHPPLESSVSSSSARAFLPPLGYPAAVTAAHSAPYQIHRQQQAQLPQPILFGAHGCSFASIPRENTIMLPNGVDRSCFGAGCDTNGASCDGVAIGDRHHIPLQMIPVAQCSTDLMMYNFFLRDLPRPMIYVPS</sequence>
<dbReference type="PANTHER" id="PTHR24058">
    <property type="entry name" value="DUAL SPECIFICITY PROTEIN KINASE"/>
    <property type="match status" value="1"/>
</dbReference>
<evidence type="ECO:0000256" key="1">
    <source>
        <dbReference type="ARBA" id="ARBA00022527"/>
    </source>
</evidence>
<dbReference type="InterPro" id="IPR008271">
    <property type="entry name" value="Ser/Thr_kinase_AS"/>
</dbReference>
<dbReference type="GO" id="GO:0005737">
    <property type="term" value="C:cytoplasm"/>
    <property type="evidence" value="ECO:0007669"/>
    <property type="project" value="TreeGrafter"/>
</dbReference>
<keyword evidence="3 6" id="KW-0547">Nucleotide-binding</keyword>
<evidence type="ECO:0000256" key="6">
    <source>
        <dbReference type="PROSITE-ProRule" id="PRU10141"/>
    </source>
</evidence>
<evidence type="ECO:0000256" key="3">
    <source>
        <dbReference type="ARBA" id="ARBA00022741"/>
    </source>
</evidence>
<organism evidence="8">
    <name type="scientific">Trypanosoma congolense (strain IL3000)</name>
    <dbReference type="NCBI Taxonomy" id="1068625"/>
    <lineage>
        <taxon>Eukaryota</taxon>
        <taxon>Discoba</taxon>
        <taxon>Euglenozoa</taxon>
        <taxon>Kinetoplastea</taxon>
        <taxon>Metakinetoplastina</taxon>
        <taxon>Trypanosomatida</taxon>
        <taxon>Trypanosomatidae</taxon>
        <taxon>Trypanosoma</taxon>
        <taxon>Nannomonas</taxon>
    </lineage>
</organism>
<gene>
    <name evidence="8" type="ORF">TCIL3000_10_8720</name>
</gene>
<dbReference type="InterPro" id="IPR017441">
    <property type="entry name" value="Protein_kinase_ATP_BS"/>
</dbReference>
<dbReference type="PANTHER" id="PTHR24058:SF108">
    <property type="entry name" value="KINASE, PUTATIVE-RELATED"/>
    <property type="match status" value="1"/>
</dbReference>
<keyword evidence="4" id="KW-0418">Kinase</keyword>
<protein>
    <submittedName>
        <fullName evidence="8">Uncharacterized protein TCIL3000_10_8720</fullName>
    </submittedName>
</protein>
<dbReference type="GO" id="GO:0005524">
    <property type="term" value="F:ATP binding"/>
    <property type="evidence" value="ECO:0007669"/>
    <property type="project" value="UniProtKB-UniRule"/>
</dbReference>
<dbReference type="PROSITE" id="PS00108">
    <property type="entry name" value="PROTEIN_KINASE_ST"/>
    <property type="match status" value="1"/>
</dbReference>
<keyword evidence="1" id="KW-0723">Serine/threonine-protein kinase</keyword>
<dbReference type="EMBL" id="HE575323">
    <property type="protein sequence ID" value="CCC94096.1"/>
    <property type="molecule type" value="Genomic_DNA"/>
</dbReference>
<dbReference type="InterPro" id="IPR000719">
    <property type="entry name" value="Prot_kinase_dom"/>
</dbReference>
<name>G0UXH9_TRYCI</name>
<feature type="domain" description="Protein kinase" evidence="7">
    <location>
        <begin position="74"/>
        <end position="379"/>
    </location>
</feature>
<keyword evidence="2" id="KW-0808">Transferase</keyword>
<dbReference type="Gene3D" id="3.30.200.20">
    <property type="entry name" value="Phosphorylase Kinase, domain 1"/>
    <property type="match status" value="1"/>
</dbReference>
<dbReference type="SUPFAM" id="SSF56112">
    <property type="entry name" value="Protein kinase-like (PK-like)"/>
    <property type="match status" value="1"/>
</dbReference>
<keyword evidence="5 6" id="KW-0067">ATP-binding</keyword>
<dbReference type="GO" id="GO:0004674">
    <property type="term" value="F:protein serine/threonine kinase activity"/>
    <property type="evidence" value="ECO:0007669"/>
    <property type="project" value="UniProtKB-KW"/>
</dbReference>
<dbReference type="Pfam" id="PF00069">
    <property type="entry name" value="Pkinase"/>
    <property type="match status" value="1"/>
</dbReference>